<feature type="region of interest" description="Disordered" evidence="5">
    <location>
        <begin position="1"/>
        <end position="42"/>
    </location>
</feature>
<feature type="transmembrane region" description="Helical" evidence="6">
    <location>
        <begin position="226"/>
        <end position="248"/>
    </location>
</feature>
<protein>
    <submittedName>
        <fullName evidence="8">Major facilitator superfamily domain-containing protein</fullName>
    </submittedName>
</protein>
<keyword evidence="9" id="KW-1185">Reference proteome</keyword>
<feature type="compositionally biased region" description="Basic and acidic residues" evidence="5">
    <location>
        <begin position="1"/>
        <end position="14"/>
    </location>
</feature>
<feature type="transmembrane region" description="Helical" evidence="6">
    <location>
        <begin position="103"/>
        <end position="121"/>
    </location>
</feature>
<feature type="transmembrane region" description="Helical" evidence="6">
    <location>
        <begin position="444"/>
        <end position="467"/>
    </location>
</feature>
<proteinExistence type="predicted"/>
<organism evidence="8 9">
    <name type="scientific">Aspergillus cavernicola</name>
    <dbReference type="NCBI Taxonomy" id="176166"/>
    <lineage>
        <taxon>Eukaryota</taxon>
        <taxon>Fungi</taxon>
        <taxon>Dikarya</taxon>
        <taxon>Ascomycota</taxon>
        <taxon>Pezizomycotina</taxon>
        <taxon>Eurotiomycetes</taxon>
        <taxon>Eurotiomycetidae</taxon>
        <taxon>Eurotiales</taxon>
        <taxon>Aspergillaceae</taxon>
        <taxon>Aspergillus</taxon>
        <taxon>Aspergillus subgen. Nidulantes</taxon>
    </lineage>
</organism>
<dbReference type="Pfam" id="PF07690">
    <property type="entry name" value="MFS_1"/>
    <property type="match status" value="1"/>
</dbReference>
<dbReference type="InterPro" id="IPR020846">
    <property type="entry name" value="MFS_dom"/>
</dbReference>
<comment type="caution">
    <text evidence="8">The sequence shown here is derived from an EMBL/GenBank/DDBJ whole genome shotgun (WGS) entry which is preliminary data.</text>
</comment>
<dbReference type="EMBL" id="JBFXLS010000022">
    <property type="protein sequence ID" value="KAL2827956.1"/>
    <property type="molecule type" value="Genomic_DNA"/>
</dbReference>
<keyword evidence="4 6" id="KW-0472">Membrane</keyword>
<dbReference type="PROSITE" id="PS50850">
    <property type="entry name" value="MFS"/>
    <property type="match status" value="1"/>
</dbReference>
<reference evidence="8 9" key="1">
    <citation type="submission" date="2024-07" db="EMBL/GenBank/DDBJ databases">
        <title>Section-level genome sequencing and comparative genomics of Aspergillus sections Usti and Cavernicolus.</title>
        <authorList>
            <consortium name="Lawrence Berkeley National Laboratory"/>
            <person name="Nybo J.L."/>
            <person name="Vesth T.C."/>
            <person name="Theobald S."/>
            <person name="Frisvad J.C."/>
            <person name="Larsen T.O."/>
            <person name="Kjaerboelling I."/>
            <person name="Rothschild-Mancinelli K."/>
            <person name="Lyhne E.K."/>
            <person name="Kogle M.E."/>
            <person name="Barry K."/>
            <person name="Clum A."/>
            <person name="Na H."/>
            <person name="Ledsgaard L."/>
            <person name="Lin J."/>
            <person name="Lipzen A."/>
            <person name="Kuo A."/>
            <person name="Riley R."/>
            <person name="Mondo S."/>
            <person name="LaButti K."/>
            <person name="Haridas S."/>
            <person name="Pangalinan J."/>
            <person name="Salamov A.A."/>
            <person name="Simmons B.A."/>
            <person name="Magnuson J.K."/>
            <person name="Chen J."/>
            <person name="Drula E."/>
            <person name="Henrissat B."/>
            <person name="Wiebenga A."/>
            <person name="Lubbers R.J."/>
            <person name="Gomes A.C."/>
            <person name="Makela M.R."/>
            <person name="Stajich J."/>
            <person name="Grigoriev I.V."/>
            <person name="Mortensen U.H."/>
            <person name="De vries R.P."/>
            <person name="Baker S.E."/>
            <person name="Andersen M.R."/>
        </authorList>
    </citation>
    <scope>NUCLEOTIDE SEQUENCE [LARGE SCALE GENOMIC DNA]</scope>
    <source>
        <strain evidence="8 9">CBS 600.67</strain>
    </source>
</reference>
<keyword evidence="3 6" id="KW-1133">Transmembrane helix</keyword>
<keyword evidence="2 6" id="KW-0812">Transmembrane</keyword>
<evidence type="ECO:0000259" key="7">
    <source>
        <dbReference type="PROSITE" id="PS50850"/>
    </source>
</evidence>
<feature type="transmembrane region" description="Helical" evidence="6">
    <location>
        <begin position="329"/>
        <end position="348"/>
    </location>
</feature>
<dbReference type="InterPro" id="IPR011701">
    <property type="entry name" value="MFS"/>
</dbReference>
<evidence type="ECO:0000256" key="1">
    <source>
        <dbReference type="ARBA" id="ARBA00004141"/>
    </source>
</evidence>
<dbReference type="Proteomes" id="UP001610335">
    <property type="component" value="Unassembled WGS sequence"/>
</dbReference>
<feature type="transmembrane region" description="Helical" evidence="6">
    <location>
        <begin position="290"/>
        <end position="309"/>
    </location>
</feature>
<evidence type="ECO:0000256" key="3">
    <source>
        <dbReference type="ARBA" id="ARBA00022989"/>
    </source>
</evidence>
<dbReference type="CDD" id="cd17323">
    <property type="entry name" value="MFS_Tpo1_MDR_like"/>
    <property type="match status" value="1"/>
</dbReference>
<feature type="transmembrane region" description="Helical" evidence="6">
    <location>
        <begin position="158"/>
        <end position="180"/>
    </location>
</feature>
<feature type="transmembrane region" description="Helical" evidence="6">
    <location>
        <begin position="133"/>
        <end position="152"/>
    </location>
</feature>
<sequence length="536" mass="58605">MEAEKEYQIPDPEKTQGSQLPDRFISPQPTPPNTPITDSTPASVITFDDCPKENPKNWPLQKKVYVVCFTLLSVMNSGVSSSLPSNAVPYILEAFNLEDNGQSSLPTSVFLIGYIVGPLIWSPLSETIGRRPVLLYTFVGFFLFTLATALAPNWSSLLFFRFGCGCMGAAPQTVIGGAYADIFESTPRGRAMAFYMGAASFGPILGPIISGFASEHGWRWSFWVDLIFAGVALIGLVFLPETFGPVILKRRAKELTKLSGKIISAPISKLDTDLTTIFLRPLYMLIFEPIILATSIYVGIVYALVFFYFQAYPIIFPEVYNFSIKMTSLAFLPLGIGACTTGLVAIYWDIKYSTALSSSTTTKTNPKPYYLFKILPLPFSPELHRLPLSCLGSLTIPISLFWLAWTATPTTPWIIPTLSGLLFGFGYQTIFTSLLTYVTDAYKVYSASALASSVIIRSVLGAALPVAAGPMYTALGVGWATSLVGFVSLACVPIPYVLLWWGSWIRGRSRFCRLLEGDGDGEAGLGVQGGRKEEEC</sequence>
<evidence type="ECO:0000256" key="2">
    <source>
        <dbReference type="ARBA" id="ARBA00022692"/>
    </source>
</evidence>
<name>A0ABR4IJL0_9EURO</name>
<evidence type="ECO:0000256" key="6">
    <source>
        <dbReference type="SAM" id="Phobius"/>
    </source>
</evidence>
<dbReference type="PANTHER" id="PTHR23502:SF74">
    <property type="entry name" value="MAJOR FACILITATOR SUPERFAMILY (MFS) PROFILE DOMAIN-CONTAINING PROTEIN"/>
    <property type="match status" value="1"/>
</dbReference>
<comment type="subcellular location">
    <subcellularLocation>
        <location evidence="1">Membrane</location>
        <topology evidence="1">Multi-pass membrane protein</topology>
    </subcellularLocation>
</comment>
<accession>A0ABR4IJL0</accession>
<evidence type="ECO:0000256" key="4">
    <source>
        <dbReference type="ARBA" id="ARBA00023136"/>
    </source>
</evidence>
<dbReference type="Gene3D" id="1.20.1250.20">
    <property type="entry name" value="MFS general substrate transporter like domains"/>
    <property type="match status" value="1"/>
</dbReference>
<feature type="transmembrane region" description="Helical" evidence="6">
    <location>
        <begin position="64"/>
        <end position="83"/>
    </location>
</feature>
<feature type="domain" description="Major facilitator superfamily (MFS) profile" evidence="7">
    <location>
        <begin position="66"/>
        <end position="508"/>
    </location>
</feature>
<evidence type="ECO:0000256" key="5">
    <source>
        <dbReference type="SAM" id="MobiDB-lite"/>
    </source>
</evidence>
<feature type="transmembrane region" description="Helical" evidence="6">
    <location>
        <begin position="479"/>
        <end position="501"/>
    </location>
</feature>
<dbReference type="PANTHER" id="PTHR23502">
    <property type="entry name" value="MAJOR FACILITATOR SUPERFAMILY"/>
    <property type="match status" value="1"/>
</dbReference>
<gene>
    <name evidence="8" type="ORF">BDW59DRAFT_178929</name>
</gene>
<evidence type="ECO:0000313" key="8">
    <source>
        <dbReference type="EMBL" id="KAL2827956.1"/>
    </source>
</evidence>
<feature type="transmembrane region" description="Helical" evidence="6">
    <location>
        <begin position="192"/>
        <end position="214"/>
    </location>
</feature>
<feature type="transmembrane region" description="Helical" evidence="6">
    <location>
        <begin position="413"/>
        <end position="437"/>
    </location>
</feature>
<dbReference type="SUPFAM" id="SSF103473">
    <property type="entry name" value="MFS general substrate transporter"/>
    <property type="match status" value="1"/>
</dbReference>
<dbReference type="InterPro" id="IPR036259">
    <property type="entry name" value="MFS_trans_sf"/>
</dbReference>
<evidence type="ECO:0000313" key="9">
    <source>
        <dbReference type="Proteomes" id="UP001610335"/>
    </source>
</evidence>
<feature type="transmembrane region" description="Helical" evidence="6">
    <location>
        <begin position="386"/>
        <end position="407"/>
    </location>
</feature>